<dbReference type="AlphaFoldDB" id="A0A511V225"/>
<reference evidence="1 2" key="1">
    <citation type="submission" date="2019-07" db="EMBL/GenBank/DDBJ databases">
        <title>Whole genome shotgun sequence of Cerasibacillus quisquiliarum NBRC 102429.</title>
        <authorList>
            <person name="Hosoyama A."/>
            <person name="Uohara A."/>
            <person name="Ohji S."/>
            <person name="Ichikawa N."/>
        </authorList>
    </citation>
    <scope>NUCLEOTIDE SEQUENCE [LARGE SCALE GENOMIC DNA]</scope>
    <source>
        <strain evidence="1 2">NBRC 102429</strain>
    </source>
</reference>
<dbReference type="EMBL" id="BJXW01000028">
    <property type="protein sequence ID" value="GEN32081.1"/>
    <property type="molecule type" value="Genomic_DNA"/>
</dbReference>
<organism evidence="1 2">
    <name type="scientific">Cerasibacillus quisquiliarum</name>
    <dbReference type="NCBI Taxonomy" id="227865"/>
    <lineage>
        <taxon>Bacteria</taxon>
        <taxon>Bacillati</taxon>
        <taxon>Bacillota</taxon>
        <taxon>Bacilli</taxon>
        <taxon>Bacillales</taxon>
        <taxon>Bacillaceae</taxon>
        <taxon>Cerasibacillus</taxon>
    </lineage>
</organism>
<dbReference type="RefSeq" id="WP_146938450.1">
    <property type="nucleotide sequence ID" value="NZ_BJXW01000028.1"/>
</dbReference>
<proteinExistence type="predicted"/>
<dbReference type="InterPro" id="IPR014202">
    <property type="entry name" value="Spore_II_R"/>
</dbReference>
<gene>
    <name evidence="1" type="primary">spoIIR</name>
    <name evidence="1" type="ORF">CQU01_23190</name>
</gene>
<dbReference type="NCBIfam" id="TIGR02837">
    <property type="entry name" value="spore_II_R"/>
    <property type="match status" value="1"/>
</dbReference>
<dbReference type="OrthoDB" id="9793324at2"/>
<protein>
    <submittedName>
        <fullName evidence="1">Stage II sporulation protein R</fullName>
    </submittedName>
</protein>
<name>A0A511V225_9BACI</name>
<dbReference type="Pfam" id="PF09551">
    <property type="entry name" value="Spore_II_R"/>
    <property type="match status" value="1"/>
</dbReference>
<keyword evidence="2" id="KW-1185">Reference proteome</keyword>
<sequence>MRNKRVLFIFIVMIFIISQPSIGEGNPSERLIIPDEAIRLRILANSDTQIDQEMKLHIRDQVNEQISTWVEHLTDIEAARQVISSQIDEIEQTIDMTLKQHDVTYDFQVSYQENVLFPDKTYGNIHYPAGEYEAILITLGSGEGKNWWCVLFPPLCFLDFATEVEAATDSQEQTETEEVEVKFFLWDWLVNLFA</sequence>
<evidence type="ECO:0000313" key="2">
    <source>
        <dbReference type="Proteomes" id="UP000321491"/>
    </source>
</evidence>
<evidence type="ECO:0000313" key="1">
    <source>
        <dbReference type="EMBL" id="GEN32081.1"/>
    </source>
</evidence>
<comment type="caution">
    <text evidence="1">The sequence shown here is derived from an EMBL/GenBank/DDBJ whole genome shotgun (WGS) entry which is preliminary data.</text>
</comment>
<dbReference type="Proteomes" id="UP000321491">
    <property type="component" value="Unassembled WGS sequence"/>
</dbReference>
<accession>A0A511V225</accession>